<feature type="transmembrane region" description="Helical" evidence="2">
    <location>
        <begin position="43"/>
        <end position="69"/>
    </location>
</feature>
<gene>
    <name evidence="3" type="ORF">H4C80_04345</name>
</gene>
<keyword evidence="2" id="KW-0812">Transmembrane</keyword>
<reference evidence="3 4" key="1">
    <citation type="submission" date="2020-07" db="EMBL/GenBank/DDBJ databases">
        <title>Diversity of carbapenemase encoding genes among Pseudomonas putida group clinical isolates in a tertiary Brazilian hospital.</title>
        <authorList>
            <person name="Alberto-Lei F."/>
            <person name="Nodari C.S."/>
            <person name="Streling A.P."/>
            <person name="Paulino J.T."/>
            <person name="Bessa-Neto F.O."/>
            <person name="Cayo R."/>
            <person name="Gales A.C."/>
        </authorList>
    </citation>
    <scope>NUCLEOTIDE SEQUENCE [LARGE SCALE GENOMIC DNA]</scope>
    <source>
        <strain evidence="3 4">12815</strain>
    </source>
</reference>
<evidence type="ECO:0000256" key="1">
    <source>
        <dbReference type="SAM" id="MobiDB-lite"/>
    </source>
</evidence>
<comment type="caution">
    <text evidence="3">The sequence shown here is derived from an EMBL/GenBank/DDBJ whole genome shotgun (WGS) entry which is preliminary data.</text>
</comment>
<feature type="region of interest" description="Disordered" evidence="1">
    <location>
        <begin position="1"/>
        <end position="29"/>
    </location>
</feature>
<feature type="transmembrane region" description="Helical" evidence="2">
    <location>
        <begin position="81"/>
        <end position="98"/>
    </location>
</feature>
<evidence type="ECO:0000313" key="3">
    <source>
        <dbReference type="EMBL" id="MBA6096376.1"/>
    </source>
</evidence>
<protein>
    <submittedName>
        <fullName evidence="3">Uncharacterized protein</fullName>
    </submittedName>
</protein>
<keyword evidence="2" id="KW-0472">Membrane</keyword>
<dbReference type="EMBL" id="JACGCX010000002">
    <property type="protein sequence ID" value="MBA6096376.1"/>
    <property type="molecule type" value="Genomic_DNA"/>
</dbReference>
<dbReference type="AlphaFoldDB" id="A0A7W2KD90"/>
<sequence>MSGEFINNEQSGLVGGEPPKPSGGAHGTIQATIGTGANAKDSIVWMTITWSFVIASCISLLLFSLVVCYKDFKYLEEIKDVWTIFVPIITLALGYAFGKSQ</sequence>
<accession>A0A7W2KD90</accession>
<evidence type="ECO:0000256" key="2">
    <source>
        <dbReference type="SAM" id="Phobius"/>
    </source>
</evidence>
<proteinExistence type="predicted"/>
<dbReference type="Proteomes" id="UP000545074">
    <property type="component" value="Unassembled WGS sequence"/>
</dbReference>
<evidence type="ECO:0000313" key="4">
    <source>
        <dbReference type="Proteomes" id="UP000545074"/>
    </source>
</evidence>
<keyword evidence="2" id="KW-1133">Transmembrane helix</keyword>
<name>A0A7W2KD90_9PSED</name>
<feature type="compositionally biased region" description="Polar residues" evidence="1">
    <location>
        <begin position="1"/>
        <end position="11"/>
    </location>
</feature>
<dbReference type="RefSeq" id="WP_182388957.1">
    <property type="nucleotide sequence ID" value="NZ_JACGCX010000002.1"/>
</dbReference>
<organism evidence="3 4">
    <name type="scientific">Pseudomonas juntendi</name>
    <dbReference type="NCBI Taxonomy" id="2666183"/>
    <lineage>
        <taxon>Bacteria</taxon>
        <taxon>Pseudomonadati</taxon>
        <taxon>Pseudomonadota</taxon>
        <taxon>Gammaproteobacteria</taxon>
        <taxon>Pseudomonadales</taxon>
        <taxon>Pseudomonadaceae</taxon>
        <taxon>Pseudomonas</taxon>
    </lineage>
</organism>